<sequence length="62" mass="7225">MFAIIVLVSLTLVGLLAVGFLAYRLLAQLRRLQEEIARVREDLEPRYQEVRARAERARVDTR</sequence>
<reference evidence="1 2" key="1">
    <citation type="submission" date="2018-11" db="EMBL/GenBank/DDBJ databases">
        <title>The genome draft of YIM 96095.</title>
        <authorList>
            <person name="Tang S.-K."/>
            <person name="Chunyu W.-X."/>
            <person name="Feng Y.-Z."/>
        </authorList>
    </citation>
    <scope>NUCLEOTIDE SEQUENCE [LARGE SCALE GENOMIC DNA]</scope>
    <source>
        <strain evidence="1 2">YIM 96095</strain>
    </source>
</reference>
<dbReference type="AlphaFoldDB" id="A0A3N0EG94"/>
<gene>
    <name evidence="1" type="ORF">EFW17_02795</name>
</gene>
<organism evidence="1 2">
    <name type="scientific">Halostreptopolyspora alba</name>
    <dbReference type="NCBI Taxonomy" id="2487137"/>
    <lineage>
        <taxon>Bacteria</taxon>
        <taxon>Bacillati</taxon>
        <taxon>Actinomycetota</taxon>
        <taxon>Actinomycetes</taxon>
        <taxon>Streptosporangiales</taxon>
        <taxon>Nocardiopsidaceae</taxon>
        <taxon>Halostreptopolyspora</taxon>
    </lineage>
</organism>
<evidence type="ECO:0000313" key="1">
    <source>
        <dbReference type="EMBL" id="RNL86824.1"/>
    </source>
</evidence>
<keyword evidence="2" id="KW-1185">Reference proteome</keyword>
<name>A0A3N0EG94_9ACTN</name>
<dbReference type="RefSeq" id="WP_123199653.1">
    <property type="nucleotide sequence ID" value="NZ_RJMB01000002.1"/>
</dbReference>
<comment type="caution">
    <text evidence="1">The sequence shown here is derived from an EMBL/GenBank/DDBJ whole genome shotgun (WGS) entry which is preliminary data.</text>
</comment>
<proteinExistence type="predicted"/>
<evidence type="ECO:0000313" key="2">
    <source>
        <dbReference type="Proteomes" id="UP000269198"/>
    </source>
</evidence>
<dbReference type="Proteomes" id="UP000269198">
    <property type="component" value="Unassembled WGS sequence"/>
</dbReference>
<protein>
    <submittedName>
        <fullName evidence="1">Uncharacterized protein</fullName>
    </submittedName>
</protein>
<accession>A0A3N0EG94</accession>
<dbReference type="EMBL" id="RJMB01000002">
    <property type="protein sequence ID" value="RNL86824.1"/>
    <property type="molecule type" value="Genomic_DNA"/>
</dbReference>